<comment type="subcellular location">
    <subcellularLocation>
        <location evidence="1 7">Cell membrane</location>
        <topology evidence="1 7">Multi-pass membrane protein</topology>
    </subcellularLocation>
</comment>
<evidence type="ECO:0000256" key="4">
    <source>
        <dbReference type="ARBA" id="ARBA00022692"/>
    </source>
</evidence>
<feature type="transmembrane region" description="Helical" evidence="7">
    <location>
        <begin position="20"/>
        <end position="46"/>
    </location>
</feature>
<dbReference type="Proteomes" id="UP000537775">
    <property type="component" value="Unassembled WGS sequence"/>
</dbReference>
<comment type="similarity">
    <text evidence="2 7">Belongs to the DedA family.</text>
</comment>
<organism evidence="9 10">
    <name type="scientific">Microbacterium thalassium</name>
    <dbReference type="NCBI Taxonomy" id="362649"/>
    <lineage>
        <taxon>Bacteria</taxon>
        <taxon>Bacillati</taxon>
        <taxon>Actinomycetota</taxon>
        <taxon>Actinomycetes</taxon>
        <taxon>Micrococcales</taxon>
        <taxon>Microbacteriaceae</taxon>
        <taxon>Microbacterium</taxon>
    </lineage>
</organism>
<feature type="transmembrane region" description="Helical" evidence="7">
    <location>
        <begin position="106"/>
        <end position="126"/>
    </location>
</feature>
<feature type="domain" description="VTT" evidence="8">
    <location>
        <begin position="32"/>
        <end position="157"/>
    </location>
</feature>
<keyword evidence="3 7" id="KW-1003">Cell membrane</keyword>
<evidence type="ECO:0000256" key="6">
    <source>
        <dbReference type="ARBA" id="ARBA00023136"/>
    </source>
</evidence>
<comment type="caution">
    <text evidence="9">The sequence shown here is derived from an EMBL/GenBank/DDBJ whole genome shotgun (WGS) entry which is preliminary data.</text>
</comment>
<dbReference type="InterPro" id="IPR032818">
    <property type="entry name" value="DedA-like"/>
</dbReference>
<evidence type="ECO:0000313" key="9">
    <source>
        <dbReference type="EMBL" id="MBB6391495.1"/>
    </source>
</evidence>
<evidence type="ECO:0000259" key="8">
    <source>
        <dbReference type="Pfam" id="PF09335"/>
    </source>
</evidence>
<reference evidence="9 10" key="1">
    <citation type="submission" date="2020-08" db="EMBL/GenBank/DDBJ databases">
        <title>Sequencing the genomes of 1000 actinobacteria strains.</title>
        <authorList>
            <person name="Klenk H.-P."/>
        </authorList>
    </citation>
    <scope>NUCLEOTIDE SEQUENCE [LARGE SCALE GENOMIC DNA]</scope>
    <source>
        <strain evidence="9 10">DSM 12511</strain>
    </source>
</reference>
<keyword evidence="6 7" id="KW-0472">Membrane</keyword>
<evidence type="ECO:0000256" key="7">
    <source>
        <dbReference type="RuleBase" id="RU367016"/>
    </source>
</evidence>
<dbReference type="GO" id="GO:0005886">
    <property type="term" value="C:plasma membrane"/>
    <property type="evidence" value="ECO:0007669"/>
    <property type="project" value="UniProtKB-SubCell"/>
</dbReference>
<feature type="transmembrane region" description="Helical" evidence="7">
    <location>
        <begin position="138"/>
        <end position="162"/>
    </location>
</feature>
<keyword evidence="4 7" id="KW-0812">Transmembrane</keyword>
<dbReference type="PANTHER" id="PTHR30353:SF0">
    <property type="entry name" value="TRANSMEMBRANE PROTEIN"/>
    <property type="match status" value="1"/>
</dbReference>
<keyword evidence="10" id="KW-1185">Reference proteome</keyword>
<gene>
    <name evidence="9" type="ORF">HD594_001808</name>
</gene>
<sequence length="197" mass="20629">MIDEALAQLANGPWALPLLYVLVLGDAFLVVVPGEAAVTAFGALAVTIGHPPLAAVIAVAAAAAFTGDAACYLIGRTVGLHRWRWMRTRRVQRAFAWARTRMDQRLGAVLFTARFIPFARLAVNITAGATRLPAPRHLAVAGLAACAWAVYQALVGALVARIVPGGPLVAVLVSIVVAVALGLVLDTVLSRATRPRA</sequence>
<dbReference type="RefSeq" id="WP_184750656.1">
    <property type="nucleotide sequence ID" value="NZ_BAAAJR010000007.1"/>
</dbReference>
<dbReference type="Pfam" id="PF09335">
    <property type="entry name" value="VTT_dom"/>
    <property type="match status" value="1"/>
</dbReference>
<dbReference type="PANTHER" id="PTHR30353">
    <property type="entry name" value="INNER MEMBRANE PROTEIN DEDA-RELATED"/>
    <property type="match status" value="1"/>
</dbReference>
<dbReference type="AlphaFoldDB" id="A0A7X0FQT8"/>
<dbReference type="EMBL" id="JACHML010000001">
    <property type="protein sequence ID" value="MBB6391495.1"/>
    <property type="molecule type" value="Genomic_DNA"/>
</dbReference>
<evidence type="ECO:0000256" key="3">
    <source>
        <dbReference type="ARBA" id="ARBA00022475"/>
    </source>
</evidence>
<name>A0A7X0FQT8_9MICO</name>
<evidence type="ECO:0000256" key="2">
    <source>
        <dbReference type="ARBA" id="ARBA00010792"/>
    </source>
</evidence>
<proteinExistence type="inferred from homology"/>
<protein>
    <submittedName>
        <fullName evidence="9">Membrane protein DedA with SNARE-associated domain</fullName>
    </submittedName>
</protein>
<evidence type="ECO:0000313" key="10">
    <source>
        <dbReference type="Proteomes" id="UP000537775"/>
    </source>
</evidence>
<accession>A0A7X0FQT8</accession>
<feature type="transmembrane region" description="Helical" evidence="7">
    <location>
        <begin position="53"/>
        <end position="75"/>
    </location>
</feature>
<feature type="transmembrane region" description="Helical" evidence="7">
    <location>
        <begin position="168"/>
        <end position="189"/>
    </location>
</feature>
<keyword evidence="5 7" id="KW-1133">Transmembrane helix</keyword>
<evidence type="ECO:0000256" key="1">
    <source>
        <dbReference type="ARBA" id="ARBA00004651"/>
    </source>
</evidence>
<dbReference type="InterPro" id="IPR032816">
    <property type="entry name" value="VTT_dom"/>
</dbReference>
<evidence type="ECO:0000256" key="5">
    <source>
        <dbReference type="ARBA" id="ARBA00022989"/>
    </source>
</evidence>